<feature type="transmembrane region" description="Helical" evidence="3">
    <location>
        <begin position="148"/>
        <end position="167"/>
    </location>
</feature>
<feature type="transmembrane region" description="Helical" evidence="3">
    <location>
        <begin position="120"/>
        <end position="141"/>
    </location>
</feature>
<dbReference type="SUPFAM" id="SSF103481">
    <property type="entry name" value="Multidrug resistance efflux transporter EmrE"/>
    <property type="match status" value="2"/>
</dbReference>
<evidence type="ECO:0000256" key="1">
    <source>
        <dbReference type="ARBA" id="ARBA00007362"/>
    </source>
</evidence>
<keyword evidence="3" id="KW-0472">Membrane</keyword>
<feature type="transmembrane region" description="Helical" evidence="3">
    <location>
        <begin position="293"/>
        <end position="318"/>
    </location>
</feature>
<dbReference type="Proteomes" id="UP001055868">
    <property type="component" value="Chromosome"/>
</dbReference>
<evidence type="ECO:0000313" key="6">
    <source>
        <dbReference type="Proteomes" id="UP001055868"/>
    </source>
</evidence>
<dbReference type="EMBL" id="CP097218">
    <property type="protein sequence ID" value="UQN28815.1"/>
    <property type="molecule type" value="Genomic_DNA"/>
</dbReference>
<comment type="similarity">
    <text evidence="1">Belongs to the EamA transporter family.</text>
</comment>
<feature type="region of interest" description="Disordered" evidence="2">
    <location>
        <begin position="1"/>
        <end position="25"/>
    </location>
</feature>
<protein>
    <submittedName>
        <fullName evidence="5">DMT family transporter</fullName>
    </submittedName>
</protein>
<dbReference type="RefSeq" id="WP_249477932.1">
    <property type="nucleotide sequence ID" value="NZ_CP097218.1"/>
</dbReference>
<feature type="transmembrane region" description="Helical" evidence="3">
    <location>
        <begin position="233"/>
        <end position="258"/>
    </location>
</feature>
<dbReference type="PANTHER" id="PTHR12715">
    <property type="entry name" value="TRANSPORTER, DRUG/METABOLITE EXPORTER FAMILY"/>
    <property type="match status" value="1"/>
</dbReference>
<evidence type="ECO:0000256" key="2">
    <source>
        <dbReference type="SAM" id="MobiDB-lite"/>
    </source>
</evidence>
<feature type="compositionally biased region" description="Low complexity" evidence="2">
    <location>
        <begin position="1"/>
        <end position="16"/>
    </location>
</feature>
<dbReference type="InterPro" id="IPR037185">
    <property type="entry name" value="EmrE-like"/>
</dbReference>
<accession>A0ABY4N2N1</accession>
<feature type="transmembrane region" description="Helical" evidence="3">
    <location>
        <begin position="173"/>
        <end position="194"/>
    </location>
</feature>
<keyword evidence="6" id="KW-1185">Reference proteome</keyword>
<feature type="domain" description="EamA" evidence="4">
    <location>
        <begin position="176"/>
        <end position="306"/>
    </location>
</feature>
<sequence>MPVPSAAHPPASSSAPGPTPSSVPPRPSHPALPWLAALLVMIMWASSFVVIRAGGADFSPGAMSLLRSGSAAVVLLPLALLGRVRMPRSPRLWLGVIGWGVAWFAAYTIVLNAAELLIDAATAAMLVNVAPLIVAVASGLLLREGLPVRLVAGILVAFGGIALITVATSSGRVSGAGLLLGLLAALLYAGSVLAQKTLLPHVDSTSMTVVGIVAGFLACLPFAPALIGELAEASAASVVTVVYMGVFPTACAFLLWGYALTSTPAGVLSSSSLIVPGITVAMAWIVLGETPPPLAALGGLLCLVGAGSAVAPSVLAALRRPAGPVPATGSPAGRVPR</sequence>
<dbReference type="Pfam" id="PF00892">
    <property type="entry name" value="EamA"/>
    <property type="match status" value="2"/>
</dbReference>
<keyword evidence="3" id="KW-1133">Transmembrane helix</keyword>
<dbReference type="InterPro" id="IPR052756">
    <property type="entry name" value="Alkyne_AA_exporter"/>
</dbReference>
<gene>
    <name evidence="5" type="ORF">M4486_14455</name>
</gene>
<evidence type="ECO:0000256" key="3">
    <source>
        <dbReference type="SAM" id="Phobius"/>
    </source>
</evidence>
<reference evidence="5" key="1">
    <citation type="submission" date="2022-05" db="EMBL/GenBank/DDBJ databases">
        <title>Genomic analysis of Brachybacterium sp. CBA3104.</title>
        <authorList>
            <person name="Roh S.W."/>
            <person name="Kim Y.B."/>
            <person name="Kim Y."/>
        </authorList>
    </citation>
    <scope>NUCLEOTIDE SEQUENCE</scope>
    <source>
        <strain evidence="5">CBA3104</strain>
    </source>
</reference>
<feature type="transmembrane region" description="Helical" evidence="3">
    <location>
        <begin position="31"/>
        <end position="55"/>
    </location>
</feature>
<feature type="transmembrane region" description="Helical" evidence="3">
    <location>
        <begin position="92"/>
        <end position="114"/>
    </location>
</feature>
<feature type="transmembrane region" description="Helical" evidence="3">
    <location>
        <begin position="265"/>
        <end position="287"/>
    </location>
</feature>
<name>A0ABY4N2N1_9MICO</name>
<proteinExistence type="inferred from homology"/>
<dbReference type="PANTHER" id="PTHR12715:SF4">
    <property type="entry name" value="EAMA DOMAIN-CONTAINING PROTEIN"/>
    <property type="match status" value="1"/>
</dbReference>
<feature type="transmembrane region" description="Helical" evidence="3">
    <location>
        <begin position="206"/>
        <end position="227"/>
    </location>
</feature>
<feature type="domain" description="EamA" evidence="4">
    <location>
        <begin position="35"/>
        <end position="165"/>
    </location>
</feature>
<evidence type="ECO:0000313" key="5">
    <source>
        <dbReference type="EMBL" id="UQN28815.1"/>
    </source>
</evidence>
<keyword evidence="3" id="KW-0812">Transmembrane</keyword>
<dbReference type="InterPro" id="IPR000620">
    <property type="entry name" value="EamA_dom"/>
</dbReference>
<evidence type="ECO:0000259" key="4">
    <source>
        <dbReference type="Pfam" id="PF00892"/>
    </source>
</evidence>
<organism evidence="5 6">
    <name type="scientific">Brachybacterium kimchii</name>
    <dbReference type="NCBI Taxonomy" id="2942909"/>
    <lineage>
        <taxon>Bacteria</taxon>
        <taxon>Bacillati</taxon>
        <taxon>Actinomycetota</taxon>
        <taxon>Actinomycetes</taxon>
        <taxon>Micrococcales</taxon>
        <taxon>Dermabacteraceae</taxon>
        <taxon>Brachybacterium</taxon>
    </lineage>
</organism>